<evidence type="ECO:0000313" key="3">
    <source>
        <dbReference type="Proteomes" id="UP000015241"/>
    </source>
</evidence>
<dbReference type="HOGENOM" id="CLU_2782752_0_0_1"/>
<accession>S8FFY1</accession>
<dbReference type="InterPro" id="IPR022745">
    <property type="entry name" value="eIF4G1_eIF4E-bd"/>
</dbReference>
<dbReference type="EMBL" id="KE504149">
    <property type="protein sequence ID" value="EPT00346.1"/>
    <property type="molecule type" value="Genomic_DNA"/>
</dbReference>
<dbReference type="Pfam" id="PF12152">
    <property type="entry name" value="eIF_4G1"/>
    <property type="match status" value="1"/>
</dbReference>
<dbReference type="AlphaFoldDB" id="S8FFY1"/>
<feature type="domain" description="Eukaryotic translation initiation factor 4G1 eIF4E-binding" evidence="1">
    <location>
        <begin position="17"/>
        <end position="69"/>
    </location>
</feature>
<dbReference type="Proteomes" id="UP000015241">
    <property type="component" value="Unassembled WGS sequence"/>
</dbReference>
<sequence length="69" mass="7750">MLPSYDNSLASPRPPVLATARMLEDISSVSYPRHIKAPDDACKASAKHGVFRYDRGFLIQFKDVCLERP</sequence>
<evidence type="ECO:0000313" key="2">
    <source>
        <dbReference type="EMBL" id="EPT00346.1"/>
    </source>
</evidence>
<protein>
    <recommendedName>
        <fullName evidence="1">Eukaryotic translation initiation factor 4G1 eIF4E-binding domain-containing protein</fullName>
    </recommendedName>
</protein>
<keyword evidence="3" id="KW-1185">Reference proteome</keyword>
<feature type="non-terminal residue" evidence="2">
    <location>
        <position position="69"/>
    </location>
</feature>
<dbReference type="SUPFAM" id="SSF101489">
    <property type="entry name" value="Eukaryotic initiation factor 4f subunit eIF4g, eIF4e-binding domain"/>
    <property type="match status" value="1"/>
</dbReference>
<dbReference type="OrthoDB" id="2789223at2759"/>
<dbReference type="Gene3D" id="1.20.970.30">
    <property type="entry name" value="eIF4G, eIF4E-binding domain"/>
    <property type="match status" value="1"/>
</dbReference>
<dbReference type="InParanoid" id="S8FFY1"/>
<reference evidence="2 3" key="1">
    <citation type="journal article" date="2012" name="Science">
        <title>The Paleozoic origin of enzymatic lignin decomposition reconstructed from 31 fungal genomes.</title>
        <authorList>
            <person name="Floudas D."/>
            <person name="Binder M."/>
            <person name="Riley R."/>
            <person name="Barry K."/>
            <person name="Blanchette R.A."/>
            <person name="Henrissat B."/>
            <person name="Martinez A.T."/>
            <person name="Otillar R."/>
            <person name="Spatafora J.W."/>
            <person name="Yadav J.S."/>
            <person name="Aerts A."/>
            <person name="Benoit I."/>
            <person name="Boyd A."/>
            <person name="Carlson A."/>
            <person name="Copeland A."/>
            <person name="Coutinho P.M."/>
            <person name="de Vries R.P."/>
            <person name="Ferreira P."/>
            <person name="Findley K."/>
            <person name="Foster B."/>
            <person name="Gaskell J."/>
            <person name="Glotzer D."/>
            <person name="Gorecki P."/>
            <person name="Heitman J."/>
            <person name="Hesse C."/>
            <person name="Hori C."/>
            <person name="Igarashi K."/>
            <person name="Jurgens J.A."/>
            <person name="Kallen N."/>
            <person name="Kersten P."/>
            <person name="Kohler A."/>
            <person name="Kuees U."/>
            <person name="Kumar T.K.A."/>
            <person name="Kuo A."/>
            <person name="LaButti K."/>
            <person name="Larrondo L.F."/>
            <person name="Lindquist E."/>
            <person name="Ling A."/>
            <person name="Lombard V."/>
            <person name="Lucas S."/>
            <person name="Lundell T."/>
            <person name="Martin R."/>
            <person name="McLaughlin D.J."/>
            <person name="Morgenstern I."/>
            <person name="Morin E."/>
            <person name="Murat C."/>
            <person name="Nagy L.G."/>
            <person name="Nolan M."/>
            <person name="Ohm R.A."/>
            <person name="Patyshakuliyeva A."/>
            <person name="Rokas A."/>
            <person name="Ruiz-Duenas F.J."/>
            <person name="Sabat G."/>
            <person name="Salamov A."/>
            <person name="Samejima M."/>
            <person name="Schmutz J."/>
            <person name="Slot J.C."/>
            <person name="St John F."/>
            <person name="Stenlid J."/>
            <person name="Sun H."/>
            <person name="Sun S."/>
            <person name="Syed K."/>
            <person name="Tsang A."/>
            <person name="Wiebenga A."/>
            <person name="Young D."/>
            <person name="Pisabarro A."/>
            <person name="Eastwood D.C."/>
            <person name="Martin F."/>
            <person name="Cullen D."/>
            <person name="Grigoriev I.V."/>
            <person name="Hibbett D.S."/>
        </authorList>
    </citation>
    <scope>NUCLEOTIDE SEQUENCE</scope>
    <source>
        <strain evidence="3">FP-58527</strain>
    </source>
</reference>
<gene>
    <name evidence="2" type="ORF">FOMPIDRAFT_1122837</name>
</gene>
<evidence type="ECO:0000259" key="1">
    <source>
        <dbReference type="Pfam" id="PF12152"/>
    </source>
</evidence>
<dbReference type="STRING" id="743788.S8FFY1"/>
<proteinExistence type="predicted"/>
<name>S8FFY1_FOMSC</name>
<organism evidence="2 3">
    <name type="scientific">Fomitopsis schrenkii</name>
    <name type="common">Brown rot fungus</name>
    <dbReference type="NCBI Taxonomy" id="2126942"/>
    <lineage>
        <taxon>Eukaryota</taxon>
        <taxon>Fungi</taxon>
        <taxon>Dikarya</taxon>
        <taxon>Basidiomycota</taxon>
        <taxon>Agaricomycotina</taxon>
        <taxon>Agaricomycetes</taxon>
        <taxon>Polyporales</taxon>
        <taxon>Fomitopsis</taxon>
    </lineage>
</organism>
<dbReference type="InterPro" id="IPR036211">
    <property type="entry name" value="eIF4G_eIF4E-bd_sf"/>
</dbReference>